<protein>
    <submittedName>
        <fullName evidence="1">Uncharacterized protein</fullName>
    </submittedName>
</protein>
<dbReference type="AlphaFoldDB" id="A0A7J3SLL4"/>
<proteinExistence type="predicted"/>
<dbReference type="SUPFAM" id="SSF110296">
    <property type="entry name" value="Oligoxyloglucan reducing end-specific cellobiohydrolase"/>
    <property type="match status" value="1"/>
</dbReference>
<evidence type="ECO:0000313" key="1">
    <source>
        <dbReference type="EMBL" id="HGZ60456.1"/>
    </source>
</evidence>
<comment type="caution">
    <text evidence="1">The sequence shown here is derived from an EMBL/GenBank/DDBJ whole genome shotgun (WGS) entry which is preliminary data.</text>
</comment>
<reference evidence="1" key="1">
    <citation type="journal article" date="2020" name="mSystems">
        <title>Genome- and Community-Level Interaction Insights into Carbon Utilization and Element Cycling Functions of Hydrothermarchaeota in Hydrothermal Sediment.</title>
        <authorList>
            <person name="Zhou Z."/>
            <person name="Liu Y."/>
            <person name="Xu W."/>
            <person name="Pan J."/>
            <person name="Luo Z.H."/>
            <person name="Li M."/>
        </authorList>
    </citation>
    <scope>NUCLEOTIDE SEQUENCE [LARGE SCALE GENOMIC DNA]</scope>
    <source>
        <strain evidence="1">SpSt-885</strain>
    </source>
</reference>
<gene>
    <name evidence="1" type="ORF">ENW83_04535</name>
</gene>
<organism evidence="1">
    <name type="scientific">Fervidicoccus fontis</name>
    <dbReference type="NCBI Taxonomy" id="683846"/>
    <lineage>
        <taxon>Archaea</taxon>
        <taxon>Thermoproteota</taxon>
        <taxon>Thermoprotei</taxon>
        <taxon>Fervidicoccales</taxon>
        <taxon>Fervidicoccaceae</taxon>
        <taxon>Fervidicoccus</taxon>
    </lineage>
</organism>
<accession>A0A7J3SLL4</accession>
<name>A0A7J3SLL4_9CREN</name>
<dbReference type="EMBL" id="DTLS01000130">
    <property type="protein sequence ID" value="HGZ60456.1"/>
    <property type="molecule type" value="Genomic_DNA"/>
</dbReference>
<sequence>MKKASLNALSTAVVDGRVYVILKEERLLLSVLNMDLEVVKTVWNSRGDIGFILKVEGDRVLVSLDDKLYLVKGGEAEAVLVASNKKNTFWHLAEAGGRVFVHEYGKPPTAIYSSKHLESWEKIVTNLDLDKQSKHFHHIAFDSYRKSLIVTLGDGCLTRVAISKNLGFSWRPLYRGPWQFVPIVVLKDRIVFGMDSGIAKGGLGIYYPNEGKWEFMFLRWEDKNVRYAQFCDLKFLGKGLWVASLGTPQAVIVSKDLRSWYPLFVMSFDKEFNPNMLLSIGEGNVVCSTGKTLLIFNKGDIENAFTSKPIMVEYKAYRDKLIGYCFLIKHNILNKVRH</sequence>